<dbReference type="KEGG" id="tbl:TBLA_0B07360"/>
<feature type="region of interest" description="Disordered" evidence="1">
    <location>
        <begin position="860"/>
        <end position="930"/>
    </location>
</feature>
<gene>
    <name evidence="2" type="primary">TBLA0B07360</name>
    <name evidence="2" type="ORF">TBLA_0B07360</name>
</gene>
<dbReference type="AlphaFoldDB" id="I2GZK2"/>
<proteinExistence type="predicted"/>
<dbReference type="OMA" id="WSSVDWY"/>
<evidence type="ECO:0000256" key="1">
    <source>
        <dbReference type="SAM" id="MobiDB-lite"/>
    </source>
</evidence>
<feature type="region of interest" description="Disordered" evidence="1">
    <location>
        <begin position="803"/>
        <end position="822"/>
    </location>
</feature>
<evidence type="ECO:0000313" key="2">
    <source>
        <dbReference type="EMBL" id="CCH59554.1"/>
    </source>
</evidence>
<feature type="compositionally biased region" description="Polar residues" evidence="1">
    <location>
        <begin position="877"/>
        <end position="890"/>
    </location>
</feature>
<feature type="region of interest" description="Disordered" evidence="1">
    <location>
        <begin position="45"/>
        <end position="78"/>
    </location>
</feature>
<dbReference type="FunCoup" id="I2GZK2">
    <property type="interactions" value="129"/>
</dbReference>
<dbReference type="EMBL" id="HE806317">
    <property type="protein sequence ID" value="CCH59554.1"/>
    <property type="molecule type" value="Genomic_DNA"/>
</dbReference>
<reference evidence="2 3" key="1">
    <citation type="journal article" date="2011" name="Proc. Natl. Acad. Sci. U.S.A.">
        <title>Evolutionary erosion of yeast sex chromosomes by mating-type switching accidents.</title>
        <authorList>
            <person name="Gordon J.L."/>
            <person name="Armisen D."/>
            <person name="Proux-Wera E."/>
            <person name="Oheigeartaigh S.S."/>
            <person name="Byrne K.P."/>
            <person name="Wolfe K.H."/>
        </authorList>
    </citation>
    <scope>NUCLEOTIDE SEQUENCE [LARGE SCALE GENOMIC DNA]</scope>
    <source>
        <strain evidence="3">ATCC 34711 / CBS 6284 / DSM 70876 / NBRC 10599 / NRRL Y-10934 / UCD 77-7</strain>
    </source>
</reference>
<feature type="region of interest" description="Disordered" evidence="1">
    <location>
        <begin position="267"/>
        <end position="293"/>
    </location>
</feature>
<feature type="compositionally biased region" description="Low complexity" evidence="1">
    <location>
        <begin position="45"/>
        <end position="63"/>
    </location>
</feature>
<feature type="compositionally biased region" description="Low complexity" evidence="1">
    <location>
        <begin position="137"/>
        <end position="162"/>
    </location>
</feature>
<feature type="region of interest" description="Disordered" evidence="1">
    <location>
        <begin position="633"/>
        <end position="658"/>
    </location>
</feature>
<dbReference type="InParanoid" id="I2GZK2"/>
<feature type="compositionally biased region" description="Low complexity" evidence="1">
    <location>
        <begin position="860"/>
        <end position="876"/>
    </location>
</feature>
<keyword evidence="3" id="KW-1185">Reference proteome</keyword>
<feature type="compositionally biased region" description="Basic residues" evidence="1">
    <location>
        <begin position="920"/>
        <end position="930"/>
    </location>
</feature>
<dbReference type="GeneID" id="14493786"/>
<dbReference type="RefSeq" id="XP_004179073.1">
    <property type="nucleotide sequence ID" value="XM_004179025.1"/>
</dbReference>
<evidence type="ECO:0000313" key="3">
    <source>
        <dbReference type="Proteomes" id="UP000002866"/>
    </source>
</evidence>
<dbReference type="HOGENOM" id="CLU_014122_0_0_1"/>
<dbReference type="eggNOG" id="ENOG502QSA6">
    <property type="taxonomic scope" value="Eukaryota"/>
</dbReference>
<feature type="compositionally biased region" description="Low complexity" evidence="1">
    <location>
        <begin position="172"/>
        <end position="187"/>
    </location>
</feature>
<protein>
    <submittedName>
        <fullName evidence="2">Uncharacterized protein</fullName>
    </submittedName>
</protein>
<dbReference type="Proteomes" id="UP000002866">
    <property type="component" value="Chromosome 2"/>
</dbReference>
<name>I2GZK2_HENB6</name>
<accession>I2GZK2</accession>
<feature type="compositionally biased region" description="Polar residues" evidence="1">
    <location>
        <begin position="199"/>
        <end position="209"/>
    </location>
</feature>
<feature type="compositionally biased region" description="Low complexity" evidence="1">
    <location>
        <begin position="644"/>
        <end position="656"/>
    </location>
</feature>
<feature type="region of interest" description="Disordered" evidence="1">
    <location>
        <begin position="95"/>
        <end position="220"/>
    </location>
</feature>
<organism evidence="2 3">
    <name type="scientific">Henningerozyma blattae (strain ATCC 34711 / CBS 6284 / DSM 70876 / NBRC 10599 / NRRL Y-10934 / UCD 77-7)</name>
    <name type="common">Yeast</name>
    <name type="synonym">Tetrapisispora blattae</name>
    <dbReference type="NCBI Taxonomy" id="1071380"/>
    <lineage>
        <taxon>Eukaryota</taxon>
        <taxon>Fungi</taxon>
        <taxon>Dikarya</taxon>
        <taxon>Ascomycota</taxon>
        <taxon>Saccharomycotina</taxon>
        <taxon>Saccharomycetes</taxon>
        <taxon>Saccharomycetales</taxon>
        <taxon>Saccharomycetaceae</taxon>
        <taxon>Henningerozyma</taxon>
    </lineage>
</organism>
<dbReference type="OrthoDB" id="4068467at2759"/>
<feature type="compositionally biased region" description="Basic residues" evidence="1">
    <location>
        <begin position="897"/>
        <end position="908"/>
    </location>
</feature>
<sequence length="930" mass="104992">MPDLNSLFTNHVSFDDLSPSLVDDQITALKKNHMHISLNNRYIHTPPQYNPNYNNPNATTRPTSRQRRSSHGDVITNSDLDDVAYSNSVFDYPRPLTNNSNLTTYSNNNNTNSNSPFLSVHGTELKRSRSTDPYQRLSSPLPLQDSLSSTNSLNTNSINSTTRIPLQKHKSYTNSSTTTSTYSNYKSPRLPPPPAKSCLNLNNLRTYSNPDDETAGKDFDLSNISSQDQRLITKLTEDNTRLNSGSKYGYISQSAFSNLHELEDQYESRNGSVVKHNPNKNSSQKDGSTRKSFAGMSDEELAELENFYTSQSRSSNSVPNDLEQFDFRQQIPTYTMPPLSTTNSNNSISTYTAQAVNDILVPTYPSRPSITHKAITLTTKHIKFDSYMKSFNEKISNSKQNLEGQHPHKSSVRSVTCFISGRRFTWSTADWYIFNQARDGDHLIISTAIPFYEDILKNMKYKKSYKDSLNTFKTNNSASVSLNSTSDRDSLHSKYSVDNSLTSNPDNISTELRLEAIHEQAIAKCRNILDYYKSRLQNKIIKLTIEFVKAESLKDAFVGACSVHNPDFQTVATVSTNLQIKFSNRYVKLPFFVMKHFRSPTVVIPYEFFDPNLLDNPLTQYKKAQQENSKILYSNENNDDDNNDTQISNNDNISIPDNERSMGEKLFSVASTNTQTNLEAKLNAIDRLISKTCKNPYISASYYDDNDSVERVEVSDNESEAESVTSIGEYFPISNEQQKKIDMFEKIGYIIPTPSRLNEENSQIIESNGVKIKQLRSGSSARSSRLQFPEAGMYKVRSMIDGSSYNSDTATRKTKSNTQSHYQIFDPSTKQYSNYLHPNAIPNSLSPLRSQKYQYERRGSVIPVGSSSPKGSKSSPNNDSLPSLTPTKSLDPNMMGKRSRIKKTKSKGKITISPSDTHSKKGFFRKLFGK</sequence>
<feature type="compositionally biased region" description="Low complexity" evidence="1">
    <location>
        <begin position="96"/>
        <end position="115"/>
    </location>
</feature>